<evidence type="ECO:0000313" key="3">
    <source>
        <dbReference type="Proteomes" id="UP000531561"/>
    </source>
</evidence>
<protein>
    <submittedName>
        <fullName evidence="2">Uncharacterized protein</fullName>
    </submittedName>
</protein>
<comment type="caution">
    <text evidence="2">The sequence shown here is derived from an EMBL/GenBank/DDBJ whole genome shotgun (WGS) entry which is preliminary data.</text>
</comment>
<reference evidence="2 3" key="1">
    <citation type="journal article" date="2020" name="Phytopathology">
        <title>A high-quality genome resource of Botrytis fragariae, a new and rapidly spreading fungal pathogen causing strawberry gray mold in the U.S.A.</title>
        <authorList>
            <person name="Wu Y."/>
            <person name="Saski C.A."/>
            <person name="Schnabel G."/>
            <person name="Xiao S."/>
            <person name="Hu M."/>
        </authorList>
    </citation>
    <scope>NUCLEOTIDE SEQUENCE [LARGE SCALE GENOMIC DNA]</scope>
    <source>
        <strain evidence="2 3">BVB16</strain>
    </source>
</reference>
<evidence type="ECO:0000313" key="2">
    <source>
        <dbReference type="EMBL" id="KAF5878864.1"/>
    </source>
</evidence>
<keyword evidence="1" id="KW-1133">Transmembrane helix</keyword>
<gene>
    <name evidence="2" type="ORF">Bfra_001035</name>
</gene>
<name>A0A8H6ENQ2_9HELO</name>
<organism evidence="2 3">
    <name type="scientific">Botrytis fragariae</name>
    <dbReference type="NCBI Taxonomy" id="1964551"/>
    <lineage>
        <taxon>Eukaryota</taxon>
        <taxon>Fungi</taxon>
        <taxon>Dikarya</taxon>
        <taxon>Ascomycota</taxon>
        <taxon>Pezizomycotina</taxon>
        <taxon>Leotiomycetes</taxon>
        <taxon>Helotiales</taxon>
        <taxon>Sclerotiniaceae</taxon>
        <taxon>Botrytis</taxon>
    </lineage>
</organism>
<dbReference type="AlphaFoldDB" id="A0A8H6ENQ2"/>
<keyword evidence="1" id="KW-0812">Transmembrane</keyword>
<proteinExistence type="predicted"/>
<accession>A0A8H6ENQ2</accession>
<keyword evidence="1" id="KW-0472">Membrane</keyword>
<dbReference type="RefSeq" id="XP_037197808.1">
    <property type="nucleotide sequence ID" value="XM_037331475.1"/>
</dbReference>
<feature type="transmembrane region" description="Helical" evidence="1">
    <location>
        <begin position="12"/>
        <end position="35"/>
    </location>
</feature>
<keyword evidence="3" id="KW-1185">Reference proteome</keyword>
<dbReference type="Proteomes" id="UP000531561">
    <property type="component" value="Unassembled WGS sequence"/>
</dbReference>
<dbReference type="GeneID" id="59255167"/>
<evidence type="ECO:0000256" key="1">
    <source>
        <dbReference type="SAM" id="Phobius"/>
    </source>
</evidence>
<sequence length="124" mass="14246">MTLVDIELPNAPSLGLLGLLFLVGYALYFTIYVFYTRFYHLRQFPGPSSGIVAAEGYEVGAKYRMGCTQRSYNERPRYLAKSPWDSLGLRMRFMRTNLITERGRSKHNALRYQMASGYGDKDIV</sequence>
<dbReference type="EMBL" id="JABFCT010000002">
    <property type="protein sequence ID" value="KAF5878864.1"/>
    <property type="molecule type" value="Genomic_DNA"/>
</dbReference>